<evidence type="ECO:0000259" key="11">
    <source>
        <dbReference type="PROSITE" id="PS50936"/>
    </source>
</evidence>
<dbReference type="NCBIfam" id="TIGR00157">
    <property type="entry name" value="ribosome small subunit-dependent GTPase A"/>
    <property type="match status" value="1"/>
</dbReference>
<accession>A0A520S606</accession>
<dbReference type="GO" id="GO:0003924">
    <property type="term" value="F:GTPase activity"/>
    <property type="evidence" value="ECO:0007669"/>
    <property type="project" value="UniProtKB-UniRule"/>
</dbReference>
<keyword evidence="1 10" id="KW-0963">Cytoplasm</keyword>
<evidence type="ECO:0000259" key="12">
    <source>
        <dbReference type="PROSITE" id="PS51721"/>
    </source>
</evidence>
<reference evidence="13 14" key="1">
    <citation type="submission" date="2019-02" db="EMBL/GenBank/DDBJ databases">
        <title>Prokaryotic population dynamics and viral predation in marine succession experiment using metagenomics: the confinement effect.</title>
        <authorList>
            <person name="Haro-Moreno J.M."/>
            <person name="Rodriguez-Valera F."/>
            <person name="Lopez-Perez M."/>
        </authorList>
    </citation>
    <scope>NUCLEOTIDE SEQUENCE [LARGE SCALE GENOMIC DNA]</scope>
    <source>
        <strain evidence="13">MED-G158</strain>
    </source>
</reference>
<organism evidence="13 14">
    <name type="scientific">OM182 bacterium</name>
    <dbReference type="NCBI Taxonomy" id="2510334"/>
    <lineage>
        <taxon>Bacteria</taxon>
        <taxon>Pseudomonadati</taxon>
        <taxon>Pseudomonadota</taxon>
        <taxon>Gammaproteobacteria</taxon>
        <taxon>OMG group</taxon>
        <taxon>OM182 clade</taxon>
    </lineage>
</organism>
<evidence type="ECO:0000256" key="10">
    <source>
        <dbReference type="HAMAP-Rule" id="MF_01820"/>
    </source>
</evidence>
<evidence type="ECO:0000256" key="8">
    <source>
        <dbReference type="ARBA" id="ARBA00022884"/>
    </source>
</evidence>
<dbReference type="Pfam" id="PF03193">
    <property type="entry name" value="RsgA_GTPase"/>
    <property type="match status" value="1"/>
</dbReference>
<comment type="subunit">
    <text evidence="10">Monomer. Associates with 30S ribosomal subunit, binds 16S rRNA.</text>
</comment>
<evidence type="ECO:0000256" key="1">
    <source>
        <dbReference type="ARBA" id="ARBA00022490"/>
    </source>
</evidence>
<evidence type="ECO:0000256" key="9">
    <source>
        <dbReference type="ARBA" id="ARBA00023134"/>
    </source>
</evidence>
<proteinExistence type="inferred from homology"/>
<feature type="domain" description="EngC GTPase" evidence="11">
    <location>
        <begin position="105"/>
        <end position="252"/>
    </location>
</feature>
<evidence type="ECO:0000256" key="2">
    <source>
        <dbReference type="ARBA" id="ARBA00022517"/>
    </source>
</evidence>
<keyword evidence="3 10" id="KW-0479">Metal-binding</keyword>
<feature type="binding site" evidence="10">
    <location>
        <begin position="196"/>
        <end position="204"/>
    </location>
    <ligand>
        <name>GTP</name>
        <dbReference type="ChEBI" id="CHEBI:37565"/>
    </ligand>
</feature>
<feature type="binding site" evidence="10">
    <location>
        <begin position="144"/>
        <end position="147"/>
    </location>
    <ligand>
        <name>GTP</name>
        <dbReference type="ChEBI" id="CHEBI:37565"/>
    </ligand>
</feature>
<keyword evidence="5 10" id="KW-0547">Nucleotide-binding</keyword>
<dbReference type="Gene3D" id="3.40.50.300">
    <property type="entry name" value="P-loop containing nucleotide triphosphate hydrolases"/>
    <property type="match status" value="1"/>
</dbReference>
<dbReference type="GO" id="GO:0019843">
    <property type="term" value="F:rRNA binding"/>
    <property type="evidence" value="ECO:0007669"/>
    <property type="project" value="UniProtKB-KW"/>
</dbReference>
<name>A0A520S606_9GAMM</name>
<comment type="subcellular location">
    <subcellularLocation>
        <location evidence="10">Cytoplasm</location>
    </subcellularLocation>
</comment>
<feature type="binding site" evidence="10">
    <location>
        <position position="284"/>
    </location>
    <ligand>
        <name>Zn(2+)</name>
        <dbReference type="ChEBI" id="CHEBI:29105"/>
    </ligand>
</feature>
<dbReference type="Proteomes" id="UP000320404">
    <property type="component" value="Unassembled WGS sequence"/>
</dbReference>
<feature type="binding site" evidence="10">
    <location>
        <position position="277"/>
    </location>
    <ligand>
        <name>Zn(2+)</name>
        <dbReference type="ChEBI" id="CHEBI:29105"/>
    </ligand>
</feature>
<protein>
    <recommendedName>
        <fullName evidence="10">Small ribosomal subunit biogenesis GTPase RsgA</fullName>
        <ecNumber evidence="10">3.6.1.-</ecNumber>
    </recommendedName>
</protein>
<keyword evidence="4 10" id="KW-0699">rRNA-binding</keyword>
<keyword evidence="9 10" id="KW-0342">GTP-binding</keyword>
<evidence type="ECO:0000313" key="14">
    <source>
        <dbReference type="Proteomes" id="UP000320404"/>
    </source>
</evidence>
<dbReference type="InterPro" id="IPR027417">
    <property type="entry name" value="P-loop_NTPase"/>
</dbReference>
<dbReference type="SUPFAM" id="SSF52540">
    <property type="entry name" value="P-loop containing nucleoside triphosphate hydrolases"/>
    <property type="match status" value="1"/>
</dbReference>
<dbReference type="GO" id="GO:0042274">
    <property type="term" value="P:ribosomal small subunit biogenesis"/>
    <property type="evidence" value="ECO:0007669"/>
    <property type="project" value="UniProtKB-UniRule"/>
</dbReference>
<dbReference type="GO" id="GO:0046872">
    <property type="term" value="F:metal ion binding"/>
    <property type="evidence" value="ECO:0007669"/>
    <property type="project" value="UniProtKB-KW"/>
</dbReference>
<dbReference type="EMBL" id="SHAH01000010">
    <property type="protein sequence ID" value="RZO77891.1"/>
    <property type="molecule type" value="Genomic_DNA"/>
</dbReference>
<dbReference type="CDD" id="cd01854">
    <property type="entry name" value="YjeQ_EngC"/>
    <property type="match status" value="1"/>
</dbReference>
<feature type="binding site" evidence="10">
    <location>
        <position position="290"/>
    </location>
    <ligand>
        <name>Zn(2+)</name>
        <dbReference type="ChEBI" id="CHEBI:29105"/>
    </ligand>
</feature>
<evidence type="ECO:0000256" key="4">
    <source>
        <dbReference type="ARBA" id="ARBA00022730"/>
    </source>
</evidence>
<dbReference type="EC" id="3.6.1.-" evidence="10"/>
<keyword evidence="6 10" id="KW-0378">Hydrolase</keyword>
<dbReference type="InterPro" id="IPR010914">
    <property type="entry name" value="RsgA_GTPase_dom"/>
</dbReference>
<dbReference type="AlphaFoldDB" id="A0A520S606"/>
<evidence type="ECO:0000313" key="13">
    <source>
        <dbReference type="EMBL" id="RZO77891.1"/>
    </source>
</evidence>
<feature type="binding site" evidence="10">
    <location>
        <position position="282"/>
    </location>
    <ligand>
        <name>Zn(2+)</name>
        <dbReference type="ChEBI" id="CHEBI:29105"/>
    </ligand>
</feature>
<comment type="cofactor">
    <cofactor evidence="10">
        <name>Zn(2+)</name>
        <dbReference type="ChEBI" id="CHEBI:29105"/>
    </cofactor>
    <text evidence="10">Binds 1 zinc ion per subunit.</text>
</comment>
<dbReference type="PROSITE" id="PS51721">
    <property type="entry name" value="G_CP"/>
    <property type="match status" value="1"/>
</dbReference>
<evidence type="ECO:0000256" key="7">
    <source>
        <dbReference type="ARBA" id="ARBA00022833"/>
    </source>
</evidence>
<dbReference type="InterPro" id="IPR004881">
    <property type="entry name" value="Ribosome_biogen_GTPase_RsgA"/>
</dbReference>
<keyword evidence="7 10" id="KW-0862">Zinc</keyword>
<dbReference type="HAMAP" id="MF_01820">
    <property type="entry name" value="GTPase_RsgA"/>
    <property type="match status" value="1"/>
</dbReference>
<feature type="domain" description="CP-type G" evidence="12">
    <location>
        <begin position="96"/>
        <end position="254"/>
    </location>
</feature>
<comment type="function">
    <text evidence="10">One of several proteins that assist in the late maturation steps of the functional core of the 30S ribosomal subunit. Helps release RbfA from mature subunits. May play a role in the assembly of ribosomal proteins into the subunit. Circularly permuted GTPase that catalyzes slow GTP hydrolysis, GTPase activity is stimulated by the 30S ribosomal subunit.</text>
</comment>
<dbReference type="InterPro" id="IPR030378">
    <property type="entry name" value="G_CP_dom"/>
</dbReference>
<dbReference type="PROSITE" id="PS50936">
    <property type="entry name" value="ENGC_GTPASE"/>
    <property type="match status" value="1"/>
</dbReference>
<dbReference type="PANTHER" id="PTHR32120:SF10">
    <property type="entry name" value="SMALL RIBOSOMAL SUBUNIT BIOGENESIS GTPASE RSGA"/>
    <property type="match status" value="1"/>
</dbReference>
<dbReference type="Gene3D" id="1.10.40.50">
    <property type="entry name" value="Probable gtpase engc, domain 3"/>
    <property type="match status" value="1"/>
</dbReference>
<dbReference type="GO" id="GO:0005525">
    <property type="term" value="F:GTP binding"/>
    <property type="evidence" value="ECO:0007669"/>
    <property type="project" value="UniProtKB-UniRule"/>
</dbReference>
<sequence>MTTQTSNPVTLTGLGWQPFFQQQLTLDEIGVLTPCRVVEQYRNEVELAGESGKHQLALLSSMPQMVVGDWLLLNAAGGFERLLDRSTCFRRIAAGHQKQEQLIAANVDTAFIVCSLNDDFNLNRLERYLAMVHDAGAEPVVVLSKKDLAENADELAAQVQSLSALLAVVAVNTLEETTKQVLIPWCRPGQTIVMLGSSGAGKSTLTNTLLGEQRQATAEIRSDDSKGRHTTTARSLFPMAGGAMLLDTPGMRELQLVDMQAGVATTFADIEELATQCRFNDCQHHSEPGCAVQAAIAADELDERRLLNYEKLMREQAMNAATIAQKRASAKNLGKFYKKTLDQSVRNKCGE</sequence>
<evidence type="ECO:0000256" key="3">
    <source>
        <dbReference type="ARBA" id="ARBA00022723"/>
    </source>
</evidence>
<dbReference type="PANTHER" id="PTHR32120">
    <property type="entry name" value="SMALL RIBOSOMAL SUBUNIT BIOGENESIS GTPASE RSGA"/>
    <property type="match status" value="1"/>
</dbReference>
<evidence type="ECO:0000256" key="6">
    <source>
        <dbReference type="ARBA" id="ARBA00022801"/>
    </source>
</evidence>
<evidence type="ECO:0000256" key="5">
    <source>
        <dbReference type="ARBA" id="ARBA00022741"/>
    </source>
</evidence>
<keyword evidence="8 10" id="KW-0694">RNA-binding</keyword>
<dbReference type="GO" id="GO:0005737">
    <property type="term" value="C:cytoplasm"/>
    <property type="evidence" value="ECO:0007669"/>
    <property type="project" value="UniProtKB-SubCell"/>
</dbReference>
<gene>
    <name evidence="10 13" type="primary">rsgA</name>
    <name evidence="13" type="ORF">EVA69_01380</name>
</gene>
<comment type="caution">
    <text evidence="13">The sequence shown here is derived from an EMBL/GenBank/DDBJ whole genome shotgun (WGS) entry which is preliminary data.</text>
</comment>
<comment type="similarity">
    <text evidence="10">Belongs to the TRAFAC class YlqF/YawG GTPase family. RsgA subfamily.</text>
</comment>
<keyword evidence="2 10" id="KW-0690">Ribosome biogenesis</keyword>